<keyword evidence="3" id="KW-0378">Hydrolase</keyword>
<keyword evidence="4" id="KW-1185">Reference proteome</keyword>
<dbReference type="Gene3D" id="2.60.210.10">
    <property type="entry name" value="Apoptosis, Tumor Necrosis Factor Receptor Associated Protein 2, Chain A"/>
    <property type="match status" value="1"/>
</dbReference>
<keyword evidence="1" id="KW-0175">Coiled coil</keyword>
<comment type="caution">
    <text evidence="3">The sequence shown here is derived from an EMBL/GenBank/DDBJ whole genome shotgun (WGS) entry which is preliminary data.</text>
</comment>
<accession>A0A392P5U8</accession>
<dbReference type="PANTHER" id="PTHR46236:SF36">
    <property type="entry name" value="MATH (MEPRIN AND TRAF-C-LIKE) DOMAIN PROTEIN"/>
    <property type="match status" value="1"/>
</dbReference>
<evidence type="ECO:0000313" key="4">
    <source>
        <dbReference type="Proteomes" id="UP000265520"/>
    </source>
</evidence>
<dbReference type="SUPFAM" id="SSF49599">
    <property type="entry name" value="TRAF domain-like"/>
    <property type="match status" value="1"/>
</dbReference>
<dbReference type="PANTHER" id="PTHR46236">
    <property type="entry name" value="TRAF-LIKE SUPERFAMILY PROTEIN"/>
    <property type="match status" value="1"/>
</dbReference>
<dbReference type="CDD" id="cd00121">
    <property type="entry name" value="MATH"/>
    <property type="match status" value="1"/>
</dbReference>
<dbReference type="InterPro" id="IPR008974">
    <property type="entry name" value="TRAF-like"/>
</dbReference>
<gene>
    <name evidence="3" type="ORF">A2U01_0028522</name>
</gene>
<dbReference type="Proteomes" id="UP000265520">
    <property type="component" value="Unassembled WGS sequence"/>
</dbReference>
<proteinExistence type="predicted"/>
<dbReference type="PROSITE" id="PS50144">
    <property type="entry name" value="MATH"/>
    <property type="match status" value="1"/>
</dbReference>
<evidence type="ECO:0000313" key="3">
    <source>
        <dbReference type="EMBL" id="MCI07453.1"/>
    </source>
</evidence>
<sequence length="160" mass="18832">MQIDDVSKRWSYRVSKEWSRDVKFRLLVFNQLDTNRTITREYKNEFNESNNAWGCISFMPLVELHDPQKGFIVKDFLIVGAEVFVGKTTRENRVSQAASLTGHTNVEFPRKKAEFKDTDDKAREDLQVLWEELEKYRSDLTWLEPHVQSALGIKNYVEKA</sequence>
<dbReference type="GO" id="GO:0016787">
    <property type="term" value="F:hydrolase activity"/>
    <property type="evidence" value="ECO:0007669"/>
    <property type="project" value="UniProtKB-KW"/>
</dbReference>
<dbReference type="InterPro" id="IPR002083">
    <property type="entry name" value="MATH/TRAF_dom"/>
</dbReference>
<evidence type="ECO:0000256" key="1">
    <source>
        <dbReference type="ARBA" id="ARBA00023054"/>
    </source>
</evidence>
<reference evidence="3 4" key="1">
    <citation type="journal article" date="2018" name="Front. Plant Sci.">
        <title>Red Clover (Trifolium pratense) and Zigzag Clover (T. medium) - A Picture of Genomic Similarities and Differences.</title>
        <authorList>
            <person name="Dluhosova J."/>
            <person name="Istvanek J."/>
            <person name="Nedelnik J."/>
            <person name="Repkova J."/>
        </authorList>
    </citation>
    <scope>NUCLEOTIDE SEQUENCE [LARGE SCALE GENOMIC DNA]</scope>
    <source>
        <strain evidence="4">cv. 10/8</strain>
        <tissue evidence="3">Leaf</tissue>
    </source>
</reference>
<dbReference type="AlphaFoldDB" id="A0A392P5U8"/>
<dbReference type="InterPro" id="IPR050804">
    <property type="entry name" value="MCC"/>
</dbReference>
<evidence type="ECO:0000259" key="2">
    <source>
        <dbReference type="PROSITE" id="PS50144"/>
    </source>
</evidence>
<feature type="domain" description="MATH" evidence="2">
    <location>
        <begin position="1"/>
        <end position="83"/>
    </location>
</feature>
<name>A0A392P5U8_9FABA</name>
<dbReference type="Pfam" id="PF22486">
    <property type="entry name" value="MATH_2"/>
    <property type="match status" value="1"/>
</dbReference>
<dbReference type="EMBL" id="LXQA010065460">
    <property type="protein sequence ID" value="MCI07453.1"/>
    <property type="molecule type" value="Genomic_DNA"/>
</dbReference>
<protein>
    <submittedName>
        <fullName evidence="3">Ubiquitin carboxyl-terminal hydrolase family protein</fullName>
    </submittedName>
</protein>
<organism evidence="3 4">
    <name type="scientific">Trifolium medium</name>
    <dbReference type="NCBI Taxonomy" id="97028"/>
    <lineage>
        <taxon>Eukaryota</taxon>
        <taxon>Viridiplantae</taxon>
        <taxon>Streptophyta</taxon>
        <taxon>Embryophyta</taxon>
        <taxon>Tracheophyta</taxon>
        <taxon>Spermatophyta</taxon>
        <taxon>Magnoliopsida</taxon>
        <taxon>eudicotyledons</taxon>
        <taxon>Gunneridae</taxon>
        <taxon>Pentapetalae</taxon>
        <taxon>rosids</taxon>
        <taxon>fabids</taxon>
        <taxon>Fabales</taxon>
        <taxon>Fabaceae</taxon>
        <taxon>Papilionoideae</taxon>
        <taxon>50 kb inversion clade</taxon>
        <taxon>NPAAA clade</taxon>
        <taxon>Hologalegina</taxon>
        <taxon>IRL clade</taxon>
        <taxon>Trifolieae</taxon>
        <taxon>Trifolium</taxon>
    </lineage>
</organism>
<feature type="non-terminal residue" evidence="3">
    <location>
        <position position="160"/>
    </location>
</feature>